<sequence length="97" mass="11207">MTLQLSFSNIRKQNKSVTFRLNHSGNRSFVGDILLMTEDGQELKTLQRNFAFYPEMKYKDLKFNLGGHQDKKVKIVFLETSLYGGNATFQLNLQEGK</sequence>
<proteinExistence type="predicted"/>
<dbReference type="Proteomes" id="UP001247805">
    <property type="component" value="Unassembled WGS sequence"/>
</dbReference>
<dbReference type="EMBL" id="JAWDIO010000002">
    <property type="protein sequence ID" value="MDU0354651.1"/>
    <property type="molecule type" value="Genomic_DNA"/>
</dbReference>
<evidence type="ECO:0000313" key="1">
    <source>
        <dbReference type="EMBL" id="MDU0354651.1"/>
    </source>
</evidence>
<dbReference type="RefSeq" id="WP_316026236.1">
    <property type="nucleotide sequence ID" value="NZ_JAWDIO010000002.1"/>
</dbReference>
<accession>A0ABU3SXB3</accession>
<evidence type="ECO:0000313" key="2">
    <source>
        <dbReference type="Proteomes" id="UP001247805"/>
    </source>
</evidence>
<reference evidence="1 2" key="1">
    <citation type="submission" date="2023-10" db="EMBL/GenBank/DDBJ databases">
        <title>Glaciecola aquimarina strain GGW-M5 nov., isolated from a coastal seawater.</title>
        <authorList>
            <person name="Bayburt H."/>
            <person name="Kim J.M."/>
            <person name="Choi B.J."/>
            <person name="Jeon C.O."/>
        </authorList>
    </citation>
    <scope>NUCLEOTIDE SEQUENCE [LARGE SCALE GENOMIC DNA]</scope>
    <source>
        <strain evidence="1 2">KCTC 32108</strain>
    </source>
</reference>
<protein>
    <submittedName>
        <fullName evidence="1">Uncharacterized protein</fullName>
    </submittedName>
</protein>
<comment type="caution">
    <text evidence="1">The sequence shown here is derived from an EMBL/GenBank/DDBJ whole genome shotgun (WGS) entry which is preliminary data.</text>
</comment>
<organism evidence="1 2">
    <name type="scientific">Paraglaciecola aquimarina</name>
    <dbReference type="NCBI Taxonomy" id="1235557"/>
    <lineage>
        <taxon>Bacteria</taxon>
        <taxon>Pseudomonadati</taxon>
        <taxon>Pseudomonadota</taxon>
        <taxon>Gammaproteobacteria</taxon>
        <taxon>Alteromonadales</taxon>
        <taxon>Alteromonadaceae</taxon>
        <taxon>Paraglaciecola</taxon>
    </lineage>
</organism>
<keyword evidence="2" id="KW-1185">Reference proteome</keyword>
<gene>
    <name evidence="1" type="ORF">RS130_12640</name>
</gene>
<name>A0ABU3SXB3_9ALTE</name>